<dbReference type="Proteomes" id="UP000779508">
    <property type="component" value="Unassembled WGS sequence"/>
</dbReference>
<keyword evidence="1" id="KW-0812">Transmembrane</keyword>
<keyword evidence="1" id="KW-1133">Transmembrane helix</keyword>
<protein>
    <submittedName>
        <fullName evidence="2">Uncharacterized protein</fullName>
    </submittedName>
</protein>
<keyword evidence="1" id="KW-0472">Membrane</keyword>
<keyword evidence="3" id="KW-1185">Reference proteome</keyword>
<evidence type="ECO:0000313" key="3">
    <source>
        <dbReference type="Proteomes" id="UP000779508"/>
    </source>
</evidence>
<feature type="transmembrane region" description="Helical" evidence="1">
    <location>
        <begin position="6"/>
        <end position="24"/>
    </location>
</feature>
<accession>A0ABS6G7T3</accession>
<sequence>MLYGYIIIISSILFLVGYVTGRRIGIKEGIKRGVALNSISLKLESYYNDICPLCKRKPY</sequence>
<proteinExistence type="predicted"/>
<name>A0ABS6G7T3_9FIRM</name>
<gene>
    <name evidence="2" type="ORF">KQI88_13790</name>
</gene>
<evidence type="ECO:0000313" key="2">
    <source>
        <dbReference type="EMBL" id="MBU5677490.1"/>
    </source>
</evidence>
<organism evidence="2 3">
    <name type="scientific">Alkaliphilus flagellatus</name>
    <dbReference type="NCBI Taxonomy" id="2841507"/>
    <lineage>
        <taxon>Bacteria</taxon>
        <taxon>Bacillati</taxon>
        <taxon>Bacillota</taxon>
        <taxon>Clostridia</taxon>
        <taxon>Peptostreptococcales</taxon>
        <taxon>Natronincolaceae</taxon>
        <taxon>Alkaliphilus</taxon>
    </lineage>
</organism>
<comment type="caution">
    <text evidence="2">The sequence shown here is derived from an EMBL/GenBank/DDBJ whole genome shotgun (WGS) entry which is preliminary data.</text>
</comment>
<dbReference type="RefSeq" id="WP_212378033.1">
    <property type="nucleotide sequence ID" value="NZ_JAHLQK010000005.1"/>
</dbReference>
<dbReference type="EMBL" id="JAHLQK010000005">
    <property type="protein sequence ID" value="MBU5677490.1"/>
    <property type="molecule type" value="Genomic_DNA"/>
</dbReference>
<evidence type="ECO:0000256" key="1">
    <source>
        <dbReference type="SAM" id="Phobius"/>
    </source>
</evidence>
<reference evidence="2 3" key="1">
    <citation type="submission" date="2021-06" db="EMBL/GenBank/DDBJ databases">
        <authorList>
            <person name="Sun Q."/>
            <person name="Li D."/>
        </authorList>
    </citation>
    <scope>NUCLEOTIDE SEQUENCE [LARGE SCALE GENOMIC DNA]</scope>
    <source>
        <strain evidence="2 3">MSJ-5</strain>
    </source>
</reference>